<dbReference type="OrthoDB" id="7064929at2"/>
<dbReference type="InterPro" id="IPR008727">
    <property type="entry name" value="PAAR_motif"/>
</dbReference>
<dbReference type="CDD" id="cd14743">
    <property type="entry name" value="PAAR_CT_1"/>
    <property type="match status" value="1"/>
</dbReference>
<dbReference type="Gene3D" id="2.60.200.60">
    <property type="match status" value="1"/>
</dbReference>
<reference evidence="1" key="1">
    <citation type="submission" date="2021-02" db="EMBL/GenBank/DDBJ databases">
        <title>Strain Y2R2, a novel species of the genus Halomonas.</title>
        <authorList>
            <person name="Huang H."/>
        </authorList>
    </citation>
    <scope>NUCLEOTIDE SEQUENCE</scope>
    <source>
        <strain evidence="1">Y2R2</strain>
    </source>
</reference>
<dbReference type="KEGG" id="hbh:E4T21_00480"/>
<evidence type="ECO:0000313" key="1">
    <source>
        <dbReference type="EMBL" id="QEM80198.1"/>
    </source>
</evidence>
<proteinExistence type="predicted"/>
<name>A0A5C1NCK7_9GAMM</name>
<accession>A0A5C1NCK7</accession>
<dbReference type="Pfam" id="PF05488">
    <property type="entry name" value="PAAR_motif"/>
    <property type="match status" value="1"/>
</dbReference>
<protein>
    <submittedName>
        <fullName evidence="1">PAAR domain-containing protein</fullName>
    </submittedName>
</protein>
<organism evidence="1 2">
    <name type="scientific">Halomonas binhaiensis</name>
    <dbReference type="NCBI Taxonomy" id="2562282"/>
    <lineage>
        <taxon>Bacteria</taxon>
        <taxon>Pseudomonadati</taxon>
        <taxon>Pseudomonadota</taxon>
        <taxon>Gammaproteobacteria</taxon>
        <taxon>Oceanospirillales</taxon>
        <taxon>Halomonadaceae</taxon>
        <taxon>Halomonas</taxon>
    </lineage>
</organism>
<dbReference type="EMBL" id="CP038437">
    <property type="protein sequence ID" value="QEM80198.1"/>
    <property type="molecule type" value="Genomic_DNA"/>
</dbReference>
<gene>
    <name evidence="1" type="ORF">E4T21_00480</name>
</gene>
<dbReference type="Proteomes" id="UP000324285">
    <property type="component" value="Chromosome"/>
</dbReference>
<sequence length="90" mass="9244">MKIDGKSVAFVGDKVECDCTNGPHHIITGTNVVERVEKNGEKNSIARIGDKTSCGAIIKSGSNEIGIDGTGVAVDGSLTSCGGIVRVVEK</sequence>
<keyword evidence="2" id="KW-1185">Reference proteome</keyword>
<evidence type="ECO:0000313" key="2">
    <source>
        <dbReference type="Proteomes" id="UP000324285"/>
    </source>
</evidence>
<dbReference type="AlphaFoldDB" id="A0A5C1NCK7"/>